<feature type="region of interest" description="Disordered" evidence="1">
    <location>
        <begin position="111"/>
        <end position="137"/>
    </location>
</feature>
<evidence type="ECO:0000313" key="4">
    <source>
        <dbReference type="Proteomes" id="UP001254813"/>
    </source>
</evidence>
<organism evidence="3 4">
    <name type="scientific">Halogeometricum luteum</name>
    <dbReference type="NCBI Taxonomy" id="2950537"/>
    <lineage>
        <taxon>Archaea</taxon>
        <taxon>Methanobacteriati</taxon>
        <taxon>Methanobacteriota</taxon>
        <taxon>Stenosarchaea group</taxon>
        <taxon>Halobacteria</taxon>
        <taxon>Halobacteriales</taxon>
        <taxon>Haloferacaceae</taxon>
        <taxon>Halogeometricum</taxon>
    </lineage>
</organism>
<reference evidence="3 4" key="1">
    <citation type="submission" date="2022-06" db="EMBL/GenBank/DDBJ databases">
        <title>Halogeometricum sp. a new haloarchaeum isolate from saline soil.</title>
        <authorList>
            <person name="Strakova D."/>
            <person name="Galisteo C."/>
            <person name="Sanchez-Porro C."/>
            <person name="Ventosa A."/>
        </authorList>
    </citation>
    <scope>NUCLEOTIDE SEQUENCE [LARGE SCALE GENOMIC DNA]</scope>
    <source>
        <strain evidence="4">S3BR25-2</strain>
    </source>
</reference>
<comment type="caution">
    <text evidence="3">The sequence shown here is derived from an EMBL/GenBank/DDBJ whole genome shotgun (WGS) entry which is preliminary data.</text>
</comment>
<dbReference type="RefSeq" id="WP_310930088.1">
    <property type="nucleotide sequence ID" value="NZ_JAMQOQ010000005.1"/>
</dbReference>
<name>A0ABU2G5P2_9EURY</name>
<gene>
    <name evidence="3" type="ORF">NDI79_18160</name>
</gene>
<keyword evidence="4" id="KW-1185">Reference proteome</keyword>
<dbReference type="Proteomes" id="UP001254813">
    <property type="component" value="Unassembled WGS sequence"/>
</dbReference>
<evidence type="ECO:0000256" key="1">
    <source>
        <dbReference type="SAM" id="MobiDB-lite"/>
    </source>
</evidence>
<protein>
    <recommendedName>
        <fullName evidence="2">DUF7344 domain-containing protein</fullName>
    </recommendedName>
</protein>
<dbReference type="InterPro" id="IPR055768">
    <property type="entry name" value="DUF7344"/>
</dbReference>
<accession>A0ABU2G5P2</accession>
<sequence length="137" mass="14655">MGRADIGDLHEMVSTDRRRRALAVLADAERPLGCEELARRIVARRSDGAGDAESTGERETEVEISLGHVHLPKLESGGVVERTAGEEYDVTPLGYDLRRAAGAFEARLDADTREVEAAASPANRSDAVPASDGDDGR</sequence>
<evidence type="ECO:0000313" key="3">
    <source>
        <dbReference type="EMBL" id="MDS0296103.1"/>
    </source>
</evidence>
<proteinExistence type="predicted"/>
<dbReference type="EMBL" id="JAMQOQ010000005">
    <property type="protein sequence ID" value="MDS0296103.1"/>
    <property type="molecule type" value="Genomic_DNA"/>
</dbReference>
<dbReference type="Pfam" id="PF24035">
    <property type="entry name" value="DUF7344"/>
    <property type="match status" value="1"/>
</dbReference>
<evidence type="ECO:0000259" key="2">
    <source>
        <dbReference type="Pfam" id="PF24035"/>
    </source>
</evidence>
<feature type="domain" description="DUF7344" evidence="2">
    <location>
        <begin position="10"/>
        <end position="82"/>
    </location>
</feature>